<organism evidence="1 2">
    <name type="scientific">Dictyostelium purpureum</name>
    <name type="common">Slime mold</name>
    <dbReference type="NCBI Taxonomy" id="5786"/>
    <lineage>
        <taxon>Eukaryota</taxon>
        <taxon>Amoebozoa</taxon>
        <taxon>Evosea</taxon>
        <taxon>Eumycetozoa</taxon>
        <taxon>Dictyostelia</taxon>
        <taxon>Dictyosteliales</taxon>
        <taxon>Dictyosteliaceae</taxon>
        <taxon>Dictyostelium</taxon>
    </lineage>
</organism>
<dbReference type="EMBL" id="GL871118">
    <property type="protein sequence ID" value="EGC33960.1"/>
    <property type="molecule type" value="Genomic_DNA"/>
</dbReference>
<dbReference type="KEGG" id="dpp:DICPUDRAFT_80265"/>
<gene>
    <name evidence="1" type="ORF">DICPUDRAFT_80265</name>
</gene>
<reference evidence="2" key="1">
    <citation type="journal article" date="2011" name="Genome Biol.">
        <title>Comparative genomics of the social amoebae Dictyostelium discoideum and Dictyostelium purpureum.</title>
        <authorList>
            <consortium name="US DOE Joint Genome Institute (JGI-PGF)"/>
            <person name="Sucgang R."/>
            <person name="Kuo A."/>
            <person name="Tian X."/>
            <person name="Salerno W."/>
            <person name="Parikh A."/>
            <person name="Feasley C.L."/>
            <person name="Dalin E."/>
            <person name="Tu H."/>
            <person name="Huang E."/>
            <person name="Barry K."/>
            <person name="Lindquist E."/>
            <person name="Shapiro H."/>
            <person name="Bruce D."/>
            <person name="Schmutz J."/>
            <person name="Salamov A."/>
            <person name="Fey P."/>
            <person name="Gaudet P."/>
            <person name="Anjard C."/>
            <person name="Babu M.M."/>
            <person name="Basu S."/>
            <person name="Bushmanova Y."/>
            <person name="van der Wel H."/>
            <person name="Katoh-Kurasawa M."/>
            <person name="Dinh C."/>
            <person name="Coutinho P.M."/>
            <person name="Saito T."/>
            <person name="Elias M."/>
            <person name="Schaap P."/>
            <person name="Kay R.R."/>
            <person name="Henrissat B."/>
            <person name="Eichinger L."/>
            <person name="Rivero F."/>
            <person name="Putnam N.H."/>
            <person name="West C.M."/>
            <person name="Loomis W.F."/>
            <person name="Chisholm R.L."/>
            <person name="Shaulsky G."/>
            <person name="Strassmann J.E."/>
            <person name="Queller D.C."/>
            <person name="Kuspa A."/>
            <person name="Grigoriev I.V."/>
        </authorList>
    </citation>
    <scope>NUCLEOTIDE SEQUENCE [LARGE SCALE GENOMIC DNA]</scope>
    <source>
        <strain evidence="2">QSDP1</strain>
    </source>
</reference>
<dbReference type="AlphaFoldDB" id="F0ZPZ9"/>
<dbReference type="FunCoup" id="F0ZPZ9">
    <property type="interactions" value="937"/>
</dbReference>
<keyword evidence="2" id="KW-1185">Reference proteome</keyword>
<dbReference type="VEuPathDB" id="AmoebaDB:DICPUDRAFT_80265"/>
<dbReference type="GeneID" id="10502607"/>
<dbReference type="eggNOG" id="ENOG502RIPS">
    <property type="taxonomic scope" value="Eukaryota"/>
</dbReference>
<evidence type="ECO:0000313" key="2">
    <source>
        <dbReference type="Proteomes" id="UP000001064"/>
    </source>
</evidence>
<accession>F0ZPZ9</accession>
<dbReference type="Proteomes" id="UP000001064">
    <property type="component" value="Unassembled WGS sequence"/>
</dbReference>
<sequence length="192" mass="21602">MNSNNIESVGYIINNEKDFNKFINSITNDCDNFNNFNNNNSNNNNNNNNNIIESLNKNNHLNILNKIESLSIIESDNDDSIVPNEKQILTPPSTPTKSISNIFESPARGQYFEPICPGAPKKNYAYLQPKTTSGNCKKRILFPDLNQELNSSNDISSLLSPKVSKSQSQIQFIPSSSFKNIDSPIARKRLLF</sequence>
<name>F0ZPZ9_DICPU</name>
<dbReference type="RefSeq" id="XP_003289493.1">
    <property type="nucleotide sequence ID" value="XM_003289445.1"/>
</dbReference>
<protein>
    <submittedName>
        <fullName evidence="1">Uncharacterized protein</fullName>
    </submittedName>
</protein>
<evidence type="ECO:0000313" key="1">
    <source>
        <dbReference type="EMBL" id="EGC33960.1"/>
    </source>
</evidence>
<dbReference type="OMA" id="NSITNDC"/>
<dbReference type="InParanoid" id="F0ZPZ9"/>
<proteinExistence type="predicted"/>